<dbReference type="SUPFAM" id="SSF47986">
    <property type="entry name" value="DEATH domain"/>
    <property type="match status" value="1"/>
</dbReference>
<dbReference type="InterPro" id="IPR011029">
    <property type="entry name" value="DEATH-like_dom_sf"/>
</dbReference>
<accession>A0A226DB26</accession>
<reference evidence="1 2" key="1">
    <citation type="submission" date="2015-12" db="EMBL/GenBank/DDBJ databases">
        <title>The genome of Folsomia candida.</title>
        <authorList>
            <person name="Faddeeva A."/>
            <person name="Derks M.F."/>
            <person name="Anvar Y."/>
            <person name="Smit S."/>
            <person name="Van Straalen N."/>
            <person name="Roelofs D."/>
        </authorList>
    </citation>
    <scope>NUCLEOTIDE SEQUENCE [LARGE SCALE GENOMIC DNA]</scope>
    <source>
        <strain evidence="1 2">VU population</strain>
        <tissue evidence="1">Whole body</tissue>
    </source>
</reference>
<protein>
    <recommendedName>
        <fullName evidence="3">CARD domain-containing protein</fullName>
    </recommendedName>
</protein>
<feature type="non-terminal residue" evidence="1">
    <location>
        <position position="1"/>
    </location>
</feature>
<name>A0A226DB26_FOLCA</name>
<dbReference type="AlphaFoldDB" id="A0A226DB26"/>
<evidence type="ECO:0000313" key="1">
    <source>
        <dbReference type="EMBL" id="OXA42340.1"/>
    </source>
</evidence>
<keyword evidence="2" id="KW-1185">Reference proteome</keyword>
<sequence length="276" mass="31186">VHQPQHKWDHSVASYVSPATHLQIKLVSVWHHIQKLIINFFILPMASPTSNGILKNIIDDNLDILINSLNMSLSLLNCLERKKIIDDETMELLGKTNGKENKADKLLKNLRDYRTDDDIPVIMHALDVSCNSKVLQIFKQRMAEFKNKTDPLRNPGSPPCLESTKARDVSSFTPETVKIHDIVIRIQDDGMIISDPTLLGNIFLIPPNKLDQWSKPLKMGVTTYYAFLSNTLTYWVAANGRKTIGDLRKILESVDYQSASDSLASWSFNADIVQSS</sequence>
<organism evidence="1 2">
    <name type="scientific">Folsomia candida</name>
    <name type="common">Springtail</name>
    <dbReference type="NCBI Taxonomy" id="158441"/>
    <lineage>
        <taxon>Eukaryota</taxon>
        <taxon>Metazoa</taxon>
        <taxon>Ecdysozoa</taxon>
        <taxon>Arthropoda</taxon>
        <taxon>Hexapoda</taxon>
        <taxon>Collembola</taxon>
        <taxon>Entomobryomorpha</taxon>
        <taxon>Isotomoidea</taxon>
        <taxon>Isotomidae</taxon>
        <taxon>Proisotominae</taxon>
        <taxon>Folsomia</taxon>
    </lineage>
</organism>
<dbReference type="Proteomes" id="UP000198287">
    <property type="component" value="Unassembled WGS sequence"/>
</dbReference>
<dbReference type="EMBL" id="LNIX01000026">
    <property type="protein sequence ID" value="OXA42340.1"/>
    <property type="molecule type" value="Genomic_DNA"/>
</dbReference>
<dbReference type="Gene3D" id="1.10.533.10">
    <property type="entry name" value="Death Domain, Fas"/>
    <property type="match status" value="1"/>
</dbReference>
<evidence type="ECO:0008006" key="3">
    <source>
        <dbReference type="Google" id="ProtNLM"/>
    </source>
</evidence>
<comment type="caution">
    <text evidence="1">The sequence shown here is derived from an EMBL/GenBank/DDBJ whole genome shotgun (WGS) entry which is preliminary data.</text>
</comment>
<gene>
    <name evidence="1" type="ORF">Fcan01_22691</name>
</gene>
<evidence type="ECO:0000313" key="2">
    <source>
        <dbReference type="Proteomes" id="UP000198287"/>
    </source>
</evidence>
<proteinExistence type="predicted"/>